<proteinExistence type="predicted"/>
<dbReference type="EMBL" id="KZ107839">
    <property type="protein sequence ID" value="OSS52858.1"/>
    <property type="molecule type" value="Genomic_DNA"/>
</dbReference>
<feature type="domain" description="BZIP" evidence="6">
    <location>
        <begin position="256"/>
        <end position="311"/>
    </location>
</feature>
<keyword evidence="3" id="KW-0804">Transcription</keyword>
<dbReference type="SUPFAM" id="SSF57959">
    <property type="entry name" value="Leucine zipper domain"/>
    <property type="match status" value="1"/>
</dbReference>
<evidence type="ECO:0000313" key="7">
    <source>
        <dbReference type="EMBL" id="OSS52858.1"/>
    </source>
</evidence>
<dbReference type="GO" id="GO:0003700">
    <property type="term" value="F:DNA-binding transcription factor activity"/>
    <property type="evidence" value="ECO:0007669"/>
    <property type="project" value="InterPro"/>
</dbReference>
<evidence type="ECO:0000256" key="2">
    <source>
        <dbReference type="ARBA" id="ARBA00023015"/>
    </source>
</evidence>
<dbReference type="GO" id="GO:0005634">
    <property type="term" value="C:nucleus"/>
    <property type="evidence" value="ECO:0007669"/>
    <property type="project" value="UniProtKB-SubCell"/>
</dbReference>
<feature type="compositionally biased region" description="Low complexity" evidence="5">
    <location>
        <begin position="181"/>
        <end position="195"/>
    </location>
</feature>
<feature type="region of interest" description="Disordered" evidence="5">
    <location>
        <begin position="175"/>
        <end position="195"/>
    </location>
</feature>
<dbReference type="InterPro" id="IPR004827">
    <property type="entry name" value="bZIP"/>
</dbReference>
<evidence type="ECO:0000256" key="1">
    <source>
        <dbReference type="ARBA" id="ARBA00004123"/>
    </source>
</evidence>
<dbReference type="Gene3D" id="1.20.5.170">
    <property type="match status" value="1"/>
</dbReference>
<evidence type="ECO:0000256" key="4">
    <source>
        <dbReference type="ARBA" id="ARBA00023242"/>
    </source>
</evidence>
<dbReference type="Proteomes" id="UP000193240">
    <property type="component" value="Unassembled WGS sequence"/>
</dbReference>
<evidence type="ECO:0000259" key="6">
    <source>
        <dbReference type="PROSITE" id="PS50217"/>
    </source>
</evidence>
<keyword evidence="4" id="KW-0539">Nucleus</keyword>
<reference evidence="7 8" key="1">
    <citation type="journal article" date="2017" name="Genome Announc.">
        <title>Genome sequence of the saprophytic ascomycete Epicoccum nigrum ICMP 19927 strain isolated from New Zealand.</title>
        <authorList>
            <person name="Fokin M."/>
            <person name="Fleetwood D."/>
            <person name="Weir B.S."/>
            <person name="Villas-Boas S.G."/>
        </authorList>
    </citation>
    <scope>NUCLEOTIDE SEQUENCE [LARGE SCALE GENOMIC DNA]</scope>
    <source>
        <strain evidence="7 8">ICMP 19927</strain>
    </source>
</reference>
<keyword evidence="8" id="KW-1185">Reference proteome</keyword>
<accession>A0A1Y2MC98</accession>
<dbReference type="PANTHER" id="PTHR19304">
    <property type="entry name" value="CYCLIC-AMP RESPONSE ELEMENT BINDING PROTEIN"/>
    <property type="match status" value="1"/>
</dbReference>
<evidence type="ECO:0000313" key="8">
    <source>
        <dbReference type="Proteomes" id="UP000193240"/>
    </source>
</evidence>
<sequence length="363" mass="40332">MHSFCATLGTWTHRAYTQTAKTTFVPNSFASSIVHPSQRTIMLKVSVHRQNFDMNSTAPSGNATMYGTSTDWASSSQDHGYISTPTYAGYSRQHDNPFAPQPNFKTSRSNHHDYHGRPNHDTMLGDVDTQFSISAPHGLVPGGVYAGPTYYTPNNGQISGYDHTAISPMNTNYAIDRRSSESGPSYQSPPYQNPSALAPEFATYVNGNDSSLFEQRHDSLQASYELHPQENAQTKVGRRRGSEYAEPGSARAIYLEKNRKAASKCRSKQKRQQDDLVEAARDVERRNKILKAEVEILKSGMRDLMELVGQHTACPDARLQMYVQREADRLVTASQRGSLPTPSSGRSYSEFSYTDKPSSPDEG</sequence>
<feature type="compositionally biased region" description="Polar residues" evidence="5">
    <location>
        <begin position="332"/>
        <end position="357"/>
    </location>
</feature>
<dbReference type="STRING" id="105696.A0A1Y2MC98"/>
<dbReference type="SMART" id="SM00338">
    <property type="entry name" value="BRLZ"/>
    <property type="match status" value="1"/>
</dbReference>
<dbReference type="InParanoid" id="A0A1Y2MC98"/>
<dbReference type="CDD" id="cd14687">
    <property type="entry name" value="bZIP_ATF2"/>
    <property type="match status" value="1"/>
</dbReference>
<dbReference type="InterPro" id="IPR051027">
    <property type="entry name" value="bZIP_transcription_factors"/>
</dbReference>
<dbReference type="AlphaFoldDB" id="A0A1Y2MC98"/>
<comment type="subcellular location">
    <subcellularLocation>
        <location evidence="1">Nucleus</location>
    </subcellularLocation>
</comment>
<dbReference type="PROSITE" id="PS50217">
    <property type="entry name" value="BZIP"/>
    <property type="match status" value="1"/>
</dbReference>
<keyword evidence="2" id="KW-0805">Transcription regulation</keyword>
<name>A0A1Y2MC98_EPING</name>
<evidence type="ECO:0000256" key="5">
    <source>
        <dbReference type="SAM" id="MobiDB-lite"/>
    </source>
</evidence>
<gene>
    <name evidence="7" type="ORF">B5807_02796</name>
</gene>
<dbReference type="InterPro" id="IPR046347">
    <property type="entry name" value="bZIP_sf"/>
</dbReference>
<organism evidence="7 8">
    <name type="scientific">Epicoccum nigrum</name>
    <name type="common">Soil fungus</name>
    <name type="synonym">Epicoccum purpurascens</name>
    <dbReference type="NCBI Taxonomy" id="105696"/>
    <lineage>
        <taxon>Eukaryota</taxon>
        <taxon>Fungi</taxon>
        <taxon>Dikarya</taxon>
        <taxon>Ascomycota</taxon>
        <taxon>Pezizomycotina</taxon>
        <taxon>Dothideomycetes</taxon>
        <taxon>Pleosporomycetidae</taxon>
        <taxon>Pleosporales</taxon>
        <taxon>Pleosporineae</taxon>
        <taxon>Didymellaceae</taxon>
        <taxon>Epicoccum</taxon>
    </lineage>
</organism>
<feature type="region of interest" description="Disordered" evidence="5">
    <location>
        <begin position="331"/>
        <end position="363"/>
    </location>
</feature>
<protein>
    <recommendedName>
        <fullName evidence="6">BZIP domain-containing protein</fullName>
    </recommendedName>
</protein>
<evidence type="ECO:0000256" key="3">
    <source>
        <dbReference type="ARBA" id="ARBA00023163"/>
    </source>
</evidence>